<organism evidence="3 4">
    <name type="scientific">Aminipila butyrica</name>
    <dbReference type="NCBI Taxonomy" id="433296"/>
    <lineage>
        <taxon>Bacteria</taxon>
        <taxon>Bacillati</taxon>
        <taxon>Bacillota</taxon>
        <taxon>Clostridia</taxon>
        <taxon>Peptostreptococcales</taxon>
        <taxon>Anaerovoracaceae</taxon>
        <taxon>Aminipila</taxon>
    </lineage>
</organism>
<dbReference type="CDD" id="cd17906">
    <property type="entry name" value="CheX"/>
    <property type="match status" value="1"/>
</dbReference>
<accession>A0A858BS21</accession>
<evidence type="ECO:0000256" key="1">
    <source>
        <dbReference type="ARBA" id="ARBA00022500"/>
    </source>
</evidence>
<dbReference type="AlphaFoldDB" id="A0A858BS21"/>
<dbReference type="KEGG" id="abut:Ami103574_05185"/>
<name>A0A858BS21_9FIRM</name>
<evidence type="ECO:0000313" key="3">
    <source>
        <dbReference type="EMBL" id="QIB68751.1"/>
    </source>
</evidence>
<dbReference type="Proteomes" id="UP000466848">
    <property type="component" value="Chromosome"/>
</dbReference>
<dbReference type="InterPro" id="IPR028976">
    <property type="entry name" value="CheC-like_sf"/>
</dbReference>
<dbReference type="Pfam" id="PF13690">
    <property type="entry name" value="CheX"/>
    <property type="match status" value="1"/>
</dbReference>
<evidence type="ECO:0000259" key="2">
    <source>
        <dbReference type="Pfam" id="PF13690"/>
    </source>
</evidence>
<dbReference type="EMBL" id="CP048649">
    <property type="protein sequence ID" value="QIB68751.1"/>
    <property type="molecule type" value="Genomic_DNA"/>
</dbReference>
<dbReference type="GO" id="GO:0006935">
    <property type="term" value="P:chemotaxis"/>
    <property type="evidence" value="ECO:0007669"/>
    <property type="project" value="UniProtKB-KW"/>
</dbReference>
<feature type="domain" description="Chemotaxis phosphatase CheX-like" evidence="2">
    <location>
        <begin position="44"/>
        <end position="126"/>
    </location>
</feature>
<dbReference type="PANTHER" id="PTHR39452:SF1">
    <property type="entry name" value="CHEY-P PHOSPHATASE CHEX"/>
    <property type="match status" value="1"/>
</dbReference>
<dbReference type="PANTHER" id="PTHR39452">
    <property type="entry name" value="CHEY-P PHOSPHATASE CHEX"/>
    <property type="match status" value="1"/>
</dbReference>
<gene>
    <name evidence="3" type="ORF">Ami103574_05185</name>
</gene>
<dbReference type="Gene3D" id="3.40.1550.10">
    <property type="entry name" value="CheC-like"/>
    <property type="match status" value="1"/>
</dbReference>
<keyword evidence="4" id="KW-1185">Reference proteome</keyword>
<sequence length="151" mass="16278">MNTDLYAPFLEATRSVFQLMLDLSDIEDRPSDTFPDSDETLDIAIGVIGDLTGEVIYRFPVTTSVNIVNIMSGMEVDSVDEFVTSAIFEIANIISGNVLTTLSGNDLACDILPPVQRAGDDSKSYEIKMACCLSTSAGDVCLDIRLNPSKG</sequence>
<dbReference type="InterPro" id="IPR038756">
    <property type="entry name" value="CheX-like"/>
</dbReference>
<dbReference type="RefSeq" id="WP_163065614.1">
    <property type="nucleotide sequence ID" value="NZ_CP048649.1"/>
</dbReference>
<dbReference type="SUPFAM" id="SSF103039">
    <property type="entry name" value="CheC-like"/>
    <property type="match status" value="1"/>
</dbReference>
<keyword evidence="1" id="KW-0145">Chemotaxis</keyword>
<proteinExistence type="predicted"/>
<dbReference type="InterPro" id="IPR028051">
    <property type="entry name" value="CheX-like_dom"/>
</dbReference>
<reference evidence="3 4" key="1">
    <citation type="submission" date="2020-02" db="EMBL/GenBank/DDBJ databases">
        <authorList>
            <person name="Kim Y.B."/>
            <person name="Roh S.W."/>
        </authorList>
    </citation>
    <scope>NUCLEOTIDE SEQUENCE [LARGE SCALE GENOMIC DNA]</scope>
    <source>
        <strain evidence="3 4">DSM 103574</strain>
    </source>
</reference>
<evidence type="ECO:0000313" key="4">
    <source>
        <dbReference type="Proteomes" id="UP000466848"/>
    </source>
</evidence>
<protein>
    <submittedName>
        <fullName evidence="3">Chemotaxis protein CheX</fullName>
    </submittedName>
</protein>